<dbReference type="EMBL" id="FN554889">
    <property type="protein sequence ID" value="CBG73091.1"/>
    <property type="molecule type" value="Genomic_DNA"/>
</dbReference>
<organism evidence="2 3">
    <name type="scientific">Streptomyces scabiei (strain 87.22)</name>
    <dbReference type="NCBI Taxonomy" id="680198"/>
    <lineage>
        <taxon>Bacteria</taxon>
        <taxon>Bacillati</taxon>
        <taxon>Actinomycetota</taxon>
        <taxon>Actinomycetes</taxon>
        <taxon>Kitasatosporales</taxon>
        <taxon>Streptomycetaceae</taxon>
        <taxon>Streptomyces</taxon>
    </lineage>
</organism>
<dbReference type="KEGG" id="scb:SCAB_60721"/>
<feature type="region of interest" description="Disordered" evidence="1">
    <location>
        <begin position="447"/>
        <end position="474"/>
    </location>
</feature>
<accession>C9Z902</accession>
<evidence type="ECO:0000313" key="2">
    <source>
        <dbReference type="EMBL" id="CBG73091.1"/>
    </source>
</evidence>
<dbReference type="HOGENOM" id="CLU_367976_0_0_11"/>
<dbReference type="RefSeq" id="WP_013003652.1">
    <property type="nucleotide sequence ID" value="NC_013929.1"/>
</dbReference>
<protein>
    <submittedName>
        <fullName evidence="2">Putative phage protein</fullName>
    </submittedName>
</protein>
<dbReference type="GeneID" id="59661157"/>
<reference evidence="2 3" key="1">
    <citation type="journal article" date="2010" name="Mol. Plant Microbe Interact.">
        <title>Streptomyces scabies 87-22 contains a coronafacic acid-like biosynthetic cluster that contributes to plant-microbe interactions.</title>
        <authorList>
            <person name="Bignell D.R."/>
            <person name="Seipke R.F."/>
            <person name="Huguet-Tapia J.C."/>
            <person name="Chambers A.H."/>
            <person name="Parry R.J."/>
            <person name="Loria R."/>
        </authorList>
    </citation>
    <scope>NUCLEOTIDE SEQUENCE [LARGE SCALE GENOMIC DNA]</scope>
    <source>
        <strain evidence="2 3">87.22</strain>
    </source>
</reference>
<dbReference type="eggNOG" id="ENOG5033BFU">
    <property type="taxonomic scope" value="Bacteria"/>
</dbReference>
<dbReference type="STRING" id="680198.SCAB_60721"/>
<sequence length="757" mass="82329">MTAPLTFGRPFVLQRDHDVSGVSGVGIVADGCCWPDGTVAIRWRGDKPSTVFWDRLDDAIAVHGHGGSTRVVWAGDLQALTRVVGQAVADAAEAADVPPHLLRPEAERAVLRRQIEQAIQTVQDGEPAPVEASDHRIVDAVMPIAHHLQEQRDRARNTAGRAYLLADRWQAAHGAAQFLVRAAGAELRDVLDECAHENSEDCGRNGVDGDEGSGCVEWAVQRAIAADLRVENRTLREKLAARGATEATAECPAKYHSADGFLAPPRPCIRPVQHDGDHIDERGFHWSVAVYPAALPDPKRDRIPDPLAFVEVRDPCPYCEGCPLVPRHEWDAHMRAQHPEIDRQTAHACPPLGSGLMPCCGRTPFEATGERLAMDPRLVTCQGVNGTEGCDHRCSCGHPQIGHSILNGYCFQCAAVCPHDDGHHPGGCPDTATGDTEVDTRVDRIAPDSANWHVSQGAEEDSPEDTSTDQAAPSEPYAARVVDAIVPALTANGEWLSPFTRGVIARAVLDALRPELAQAARLEAALIEQERLAAEVNRLGDWCRAMIRRAETAEADRDCWHDELVTNEADRVAAVRRAEQAETTLAETHQIISLQKDLIGSLRSIVATAMTDREDQVVRGEACARCGRDHMADLETAIREADVEYQTAFPPTADGPARPGRLPDDAHRTPRQRAYEAVQNHIDSLGNSLPSTKAGRSAHIWIAVNRALEAAGHKAAPDEPQESADKPVAPPHEQYRFATTWAEYNAGRKAASQREGR</sequence>
<gene>
    <name evidence="2" type="ordered locus">SCAB_60721</name>
</gene>
<proteinExistence type="predicted"/>
<feature type="region of interest" description="Disordered" evidence="1">
    <location>
        <begin position="712"/>
        <end position="741"/>
    </location>
</feature>
<dbReference type="Proteomes" id="UP000001444">
    <property type="component" value="Chromosome"/>
</dbReference>
<name>C9Z902_STRSW</name>
<feature type="region of interest" description="Disordered" evidence="1">
    <location>
        <begin position="648"/>
        <end position="669"/>
    </location>
</feature>
<evidence type="ECO:0000313" key="3">
    <source>
        <dbReference type="Proteomes" id="UP000001444"/>
    </source>
</evidence>
<dbReference type="AlphaFoldDB" id="C9Z902"/>
<keyword evidence="3" id="KW-1185">Reference proteome</keyword>
<evidence type="ECO:0000256" key="1">
    <source>
        <dbReference type="SAM" id="MobiDB-lite"/>
    </source>
</evidence>
<feature type="compositionally biased region" description="Acidic residues" evidence="1">
    <location>
        <begin position="458"/>
        <end position="467"/>
    </location>
</feature>